<dbReference type="OrthoDB" id="4858284at2759"/>
<gene>
    <name evidence="3" type="ORF">BB8028_0005g00070</name>
</gene>
<organism evidence="3 4">
    <name type="scientific">Beauveria bassiana</name>
    <name type="common">White muscardine disease fungus</name>
    <name type="synonym">Tritirachium shiotae</name>
    <dbReference type="NCBI Taxonomy" id="176275"/>
    <lineage>
        <taxon>Eukaryota</taxon>
        <taxon>Fungi</taxon>
        <taxon>Dikarya</taxon>
        <taxon>Ascomycota</taxon>
        <taxon>Pezizomycotina</taxon>
        <taxon>Sordariomycetes</taxon>
        <taxon>Hypocreomycetidae</taxon>
        <taxon>Hypocreales</taxon>
        <taxon>Cordycipitaceae</taxon>
        <taxon>Beauveria</taxon>
    </lineage>
</organism>
<comment type="caution">
    <text evidence="3">The sequence shown here is derived from an EMBL/GenBank/DDBJ whole genome shotgun (WGS) entry which is preliminary data.</text>
</comment>
<evidence type="ECO:0000313" key="3">
    <source>
        <dbReference type="EMBL" id="PQK14476.1"/>
    </source>
</evidence>
<dbReference type="InterPro" id="IPR051678">
    <property type="entry name" value="AGP_Transferase"/>
</dbReference>
<dbReference type="PANTHER" id="PTHR21310">
    <property type="entry name" value="AMINOGLYCOSIDE PHOSPHOTRANSFERASE-RELATED-RELATED"/>
    <property type="match status" value="1"/>
</dbReference>
<dbReference type="AlphaFoldDB" id="A0A2S7YE88"/>
<dbReference type="Pfam" id="PF01636">
    <property type="entry name" value="APH"/>
    <property type="match status" value="1"/>
</dbReference>
<reference evidence="3 4" key="1">
    <citation type="submission" date="2016-07" db="EMBL/GenBank/DDBJ databases">
        <title>Comparative genomics of the entomopathogenic fungus Beauveria bassiana.</title>
        <authorList>
            <person name="Valero Jimenez C.A."/>
            <person name="Zwaan B.J."/>
            <person name="Van Kan J.A."/>
            <person name="Takken W."/>
            <person name="Debets A.J."/>
            <person name="Schoustra S.E."/>
            <person name="Koenraadt C.J."/>
        </authorList>
    </citation>
    <scope>NUCLEOTIDE SEQUENCE [LARGE SCALE GENOMIC DNA]</scope>
    <source>
        <strain evidence="3 4">ARSEF 8028</strain>
    </source>
</reference>
<dbReference type="EMBL" id="JRHA01000005">
    <property type="protein sequence ID" value="PQK14476.1"/>
    <property type="molecule type" value="Genomic_DNA"/>
</dbReference>
<dbReference type="SUPFAM" id="SSF56112">
    <property type="entry name" value="Protein kinase-like (PK-like)"/>
    <property type="match status" value="1"/>
</dbReference>
<dbReference type="InterPro" id="IPR002575">
    <property type="entry name" value="Aminoglycoside_PTrfase"/>
</dbReference>
<dbReference type="InterPro" id="IPR011009">
    <property type="entry name" value="Kinase-like_dom_sf"/>
</dbReference>
<evidence type="ECO:0000313" key="4">
    <source>
        <dbReference type="Proteomes" id="UP000237441"/>
    </source>
</evidence>
<evidence type="ECO:0000256" key="1">
    <source>
        <dbReference type="SAM" id="SignalP"/>
    </source>
</evidence>
<feature type="signal peptide" evidence="1">
    <location>
        <begin position="1"/>
        <end position="24"/>
    </location>
</feature>
<proteinExistence type="predicted"/>
<accession>A0A2S7YE88</accession>
<keyword evidence="1" id="KW-0732">Signal</keyword>
<evidence type="ECO:0000259" key="2">
    <source>
        <dbReference type="Pfam" id="PF01636"/>
    </source>
</evidence>
<dbReference type="Proteomes" id="UP000237441">
    <property type="component" value="Unassembled WGS sequence"/>
</dbReference>
<dbReference type="PANTHER" id="PTHR21310:SF55">
    <property type="entry name" value="AMINOGLYCOSIDE PHOSPHOTRANSFERASE DOMAIN-CONTAINING PROTEIN"/>
    <property type="match status" value="1"/>
</dbReference>
<name>A0A2S7YE88_BEABA</name>
<feature type="chain" id="PRO_5015411438" description="Aminoglycoside phosphotransferase domain-containing protein" evidence="1">
    <location>
        <begin position="25"/>
        <end position="210"/>
    </location>
</feature>
<feature type="domain" description="Aminoglycoside phosphotransferase" evidence="2">
    <location>
        <begin position="49"/>
        <end position="201"/>
    </location>
</feature>
<sequence length="210" mass="23965">MVDNKITRAVVLLVFRMMTTRLACQVFHHPSNVIFVGSRICIKPSHFTTLAEAEAMKFISTKITVPVPKIYLAFEHKGKVYIVMQRIKGRSLPAGWIQRSAQSKERIFKQLRQMVQEIRNIPSPENSCVSNLLGGPICDQRLPGQAHWGPFKSIRDFHRKLRADIELENVKEPGDVSRELKDLIRFHEGPWSKPVLTHGDLELTSISMLA</sequence>
<protein>
    <recommendedName>
        <fullName evidence="2">Aminoglycoside phosphotransferase domain-containing protein</fullName>
    </recommendedName>
</protein>